<proteinExistence type="inferred from homology"/>
<evidence type="ECO:0000256" key="7">
    <source>
        <dbReference type="RuleBase" id="RU004504"/>
    </source>
</evidence>
<dbReference type="SUPFAM" id="SSF53383">
    <property type="entry name" value="PLP-dependent transferases"/>
    <property type="match status" value="1"/>
</dbReference>
<dbReference type="EMBL" id="BOQE01000001">
    <property type="protein sequence ID" value="GIM48324.1"/>
    <property type="molecule type" value="Genomic_DNA"/>
</dbReference>
<feature type="domain" description="Aminotransferase class V" evidence="8">
    <location>
        <begin position="5"/>
        <end position="367"/>
    </location>
</feature>
<evidence type="ECO:0000256" key="2">
    <source>
        <dbReference type="ARBA" id="ARBA00006490"/>
    </source>
</evidence>
<evidence type="ECO:0000313" key="9">
    <source>
        <dbReference type="EMBL" id="GIM48324.1"/>
    </source>
</evidence>
<evidence type="ECO:0000256" key="4">
    <source>
        <dbReference type="ARBA" id="ARBA00022898"/>
    </source>
</evidence>
<dbReference type="InterPro" id="IPR015422">
    <property type="entry name" value="PyrdxlP-dep_Trfase_small"/>
</dbReference>
<dbReference type="PIRSF" id="PIRSF005572">
    <property type="entry name" value="NifS"/>
    <property type="match status" value="1"/>
</dbReference>
<dbReference type="InterPro" id="IPR020578">
    <property type="entry name" value="Aminotrans_V_PyrdxlP_BS"/>
</dbReference>
<dbReference type="PANTHER" id="PTHR11601">
    <property type="entry name" value="CYSTEINE DESULFURYLASE FAMILY MEMBER"/>
    <property type="match status" value="1"/>
</dbReference>
<dbReference type="Gene3D" id="3.40.640.10">
    <property type="entry name" value="Type I PLP-dependent aspartate aminotransferase-like (Major domain)"/>
    <property type="match status" value="1"/>
</dbReference>
<dbReference type="InterPro" id="IPR016454">
    <property type="entry name" value="Cysteine_dSase"/>
</dbReference>
<evidence type="ECO:0000256" key="6">
    <source>
        <dbReference type="ARBA" id="ARBA00023014"/>
    </source>
</evidence>
<dbReference type="InterPro" id="IPR000192">
    <property type="entry name" value="Aminotrans_V_dom"/>
</dbReference>
<sequence>MASEIYLDNSATTQPYREVVEEMCKTLTDTYGNPSSLHRKGLESERKIEQAREIIAKTIGVKKQEIFFTSGGTEANNLAVQGIAKAYRMRGKHIISSQIEHKSVLDVLSHLEEEGYRVTYLPVDEEGRVRPSDLANALQDDTILVSIMYTNNETGAIQPIDEIGEILTRHRKVLFHVDAVQAYGKVPLRLKENRIDLLTMSAHKIHGPKGVGALYVRSGVHLQPLVFGGGQEHGVRSGTENVAGIAGFAKAVQMTFQNLEETRKHMCKLRDALIAGIRREIPDARINTPLGEHAAPHIVNVSFPGVRGEVLVHALETEGIYVSTGSACTSKEDKYSHVLAAMGLSEPELIGSIRLSFAKENTPEEVETTVQLLKKIVNDLRVLSRR</sequence>
<dbReference type="NCBIfam" id="NF002806">
    <property type="entry name" value="PRK02948.1"/>
    <property type="match status" value="1"/>
</dbReference>
<gene>
    <name evidence="9" type="primary">iscS1</name>
    <name evidence="9" type="ORF">DNHGIG_38730</name>
</gene>
<dbReference type="PANTHER" id="PTHR11601:SF50">
    <property type="entry name" value="CYSTEINE DESULFURASE ISCS 2-RELATED"/>
    <property type="match status" value="1"/>
</dbReference>
<keyword evidence="5" id="KW-0408">Iron</keyword>
<dbReference type="PROSITE" id="PS00595">
    <property type="entry name" value="AA_TRANSFER_CLASS_5"/>
    <property type="match status" value="1"/>
</dbReference>
<dbReference type="InterPro" id="IPR015424">
    <property type="entry name" value="PyrdxlP-dep_Trfase"/>
</dbReference>
<keyword evidence="6" id="KW-0411">Iron-sulfur</keyword>
<protein>
    <submittedName>
        <fullName evidence="9">Cysteine desulfurase</fullName>
    </submittedName>
</protein>
<evidence type="ECO:0000313" key="10">
    <source>
        <dbReference type="Proteomes" id="UP001057291"/>
    </source>
</evidence>
<comment type="caution">
    <text evidence="9">The sequence shown here is derived from an EMBL/GenBank/DDBJ whole genome shotgun (WGS) entry which is preliminary data.</text>
</comment>
<reference evidence="9" key="1">
    <citation type="journal article" date="2023" name="Int. J. Syst. Evol. Microbiol.">
        <title>Collibacillus ludicampi gen. nov., sp. nov., a new soil bacterium of the family Alicyclobacillaceae.</title>
        <authorList>
            <person name="Jojima T."/>
            <person name="Ioku Y."/>
            <person name="Fukuta Y."/>
            <person name="Shirasaka N."/>
            <person name="Matsumura Y."/>
            <person name="Mori M."/>
        </authorList>
    </citation>
    <scope>NUCLEOTIDE SEQUENCE</scope>
    <source>
        <strain evidence="9">TP075</strain>
    </source>
</reference>
<dbReference type="Gene3D" id="3.90.1150.10">
    <property type="entry name" value="Aspartate Aminotransferase, domain 1"/>
    <property type="match status" value="1"/>
</dbReference>
<dbReference type="FunFam" id="3.40.640.10:FF:000084">
    <property type="entry name" value="IscS-like cysteine desulfurase"/>
    <property type="match status" value="1"/>
</dbReference>
<dbReference type="Proteomes" id="UP001057291">
    <property type="component" value="Unassembled WGS sequence"/>
</dbReference>
<dbReference type="Gene3D" id="1.10.260.50">
    <property type="match status" value="1"/>
</dbReference>
<accession>A0AAV4LM55</accession>
<name>A0AAV4LM55_9BACL</name>
<dbReference type="GO" id="GO:0031071">
    <property type="term" value="F:cysteine desulfurase activity"/>
    <property type="evidence" value="ECO:0007669"/>
    <property type="project" value="UniProtKB-ARBA"/>
</dbReference>
<keyword evidence="4" id="KW-0663">Pyridoxal phosphate</keyword>
<dbReference type="AlphaFoldDB" id="A0AAV4LM55"/>
<keyword evidence="3" id="KW-0479">Metal-binding</keyword>
<dbReference type="Pfam" id="PF00266">
    <property type="entry name" value="Aminotran_5"/>
    <property type="match status" value="1"/>
</dbReference>
<evidence type="ECO:0000256" key="1">
    <source>
        <dbReference type="ARBA" id="ARBA00001933"/>
    </source>
</evidence>
<organism evidence="9 10">
    <name type="scientific">Collibacillus ludicampi</name>
    <dbReference type="NCBI Taxonomy" id="2771369"/>
    <lineage>
        <taxon>Bacteria</taxon>
        <taxon>Bacillati</taxon>
        <taxon>Bacillota</taxon>
        <taxon>Bacilli</taxon>
        <taxon>Bacillales</taxon>
        <taxon>Alicyclobacillaceae</taxon>
        <taxon>Collibacillus</taxon>
    </lineage>
</organism>
<comment type="similarity">
    <text evidence="2">Belongs to the class-V pyridoxal-phosphate-dependent aminotransferase family. NifS/IscS subfamily.</text>
</comment>
<dbReference type="GO" id="GO:0051536">
    <property type="term" value="F:iron-sulfur cluster binding"/>
    <property type="evidence" value="ECO:0007669"/>
    <property type="project" value="UniProtKB-KW"/>
</dbReference>
<dbReference type="InterPro" id="IPR015421">
    <property type="entry name" value="PyrdxlP-dep_Trfase_major"/>
</dbReference>
<dbReference type="RefSeq" id="WP_282201211.1">
    <property type="nucleotide sequence ID" value="NZ_BOQE01000001.1"/>
</dbReference>
<comment type="cofactor">
    <cofactor evidence="1 7">
        <name>pyridoxal 5'-phosphate</name>
        <dbReference type="ChEBI" id="CHEBI:597326"/>
    </cofactor>
</comment>
<evidence type="ECO:0000256" key="5">
    <source>
        <dbReference type="ARBA" id="ARBA00023004"/>
    </source>
</evidence>
<evidence type="ECO:0000256" key="3">
    <source>
        <dbReference type="ARBA" id="ARBA00022723"/>
    </source>
</evidence>
<evidence type="ECO:0000259" key="8">
    <source>
        <dbReference type="Pfam" id="PF00266"/>
    </source>
</evidence>
<keyword evidence="10" id="KW-1185">Reference proteome</keyword>
<dbReference type="GO" id="GO:0046872">
    <property type="term" value="F:metal ion binding"/>
    <property type="evidence" value="ECO:0007669"/>
    <property type="project" value="UniProtKB-KW"/>
</dbReference>